<protein>
    <submittedName>
        <fullName evidence="1">Uncharacterized protein</fullName>
    </submittedName>
</protein>
<comment type="caution">
    <text evidence="1">The sequence shown here is derived from an EMBL/GenBank/DDBJ whole genome shotgun (WGS) entry which is preliminary data.</text>
</comment>
<name>A0A9P5H9A0_9HYPO</name>
<dbReference type="AlphaFoldDB" id="A0A9P5H9A0"/>
<keyword evidence="2" id="KW-1185">Reference proteome</keyword>
<accession>A0A9P5H9A0</accession>
<sequence length="150" mass="16923">MRRMRLKLPGRALTPDLPHPVLACAGQLIVDNGCEPVESERGNEALLHNQVARLINALRLALLSPSSQNAPDSAQQPWPMMMYSSGQLAPAEPPSSIQLRLWLAGGDIFWYFRRPSFPFRALISSHTWRSEFEARAKRQPRPSQQLAWTP</sequence>
<gene>
    <name evidence="1" type="ORF">G7Z17_g8638</name>
</gene>
<dbReference type="EMBL" id="JAANBB010000223">
    <property type="protein sequence ID" value="KAF7546159.1"/>
    <property type="molecule type" value="Genomic_DNA"/>
</dbReference>
<organism evidence="1 2">
    <name type="scientific">Cylindrodendrum hubeiense</name>
    <dbReference type="NCBI Taxonomy" id="595255"/>
    <lineage>
        <taxon>Eukaryota</taxon>
        <taxon>Fungi</taxon>
        <taxon>Dikarya</taxon>
        <taxon>Ascomycota</taxon>
        <taxon>Pezizomycotina</taxon>
        <taxon>Sordariomycetes</taxon>
        <taxon>Hypocreomycetidae</taxon>
        <taxon>Hypocreales</taxon>
        <taxon>Nectriaceae</taxon>
        <taxon>Cylindrodendrum</taxon>
    </lineage>
</organism>
<dbReference type="Proteomes" id="UP000722485">
    <property type="component" value="Unassembled WGS sequence"/>
</dbReference>
<evidence type="ECO:0000313" key="1">
    <source>
        <dbReference type="EMBL" id="KAF7546159.1"/>
    </source>
</evidence>
<reference evidence="1" key="1">
    <citation type="submission" date="2020-03" db="EMBL/GenBank/DDBJ databases">
        <title>Draft Genome Sequence of Cylindrodendrum hubeiense.</title>
        <authorList>
            <person name="Buettner E."/>
            <person name="Kellner H."/>
        </authorList>
    </citation>
    <scope>NUCLEOTIDE SEQUENCE</scope>
    <source>
        <strain evidence="1">IHI 201604</strain>
    </source>
</reference>
<proteinExistence type="predicted"/>
<evidence type="ECO:0000313" key="2">
    <source>
        <dbReference type="Proteomes" id="UP000722485"/>
    </source>
</evidence>